<proteinExistence type="predicted"/>
<organism evidence="1">
    <name type="scientific">bioreactor metagenome</name>
    <dbReference type="NCBI Taxonomy" id="1076179"/>
    <lineage>
        <taxon>unclassified sequences</taxon>
        <taxon>metagenomes</taxon>
        <taxon>ecological metagenomes</taxon>
    </lineage>
</organism>
<accession>A0A645F0P8</accession>
<evidence type="ECO:0000313" key="1">
    <source>
        <dbReference type="EMBL" id="MPN07072.1"/>
    </source>
</evidence>
<reference evidence="1" key="1">
    <citation type="submission" date="2019-08" db="EMBL/GenBank/DDBJ databases">
        <authorList>
            <person name="Kucharzyk K."/>
            <person name="Murdoch R.W."/>
            <person name="Higgins S."/>
            <person name="Loffler F."/>
        </authorList>
    </citation>
    <scope>NUCLEOTIDE SEQUENCE</scope>
</reference>
<name>A0A645F0P8_9ZZZZ</name>
<gene>
    <name evidence="1" type="ORF">SDC9_154331</name>
</gene>
<dbReference type="EMBL" id="VSSQ01053032">
    <property type="protein sequence ID" value="MPN07072.1"/>
    <property type="molecule type" value="Genomic_DNA"/>
</dbReference>
<protein>
    <submittedName>
        <fullName evidence="1">Uncharacterized protein</fullName>
    </submittedName>
</protein>
<comment type="caution">
    <text evidence="1">The sequence shown here is derived from an EMBL/GenBank/DDBJ whole genome shotgun (WGS) entry which is preliminary data.</text>
</comment>
<dbReference type="AlphaFoldDB" id="A0A645F0P8"/>
<sequence>MKEQHVVANPHGIVKALGIALHPGLLHKFSVERQRQVHQRAEVMRCPVSRGFDQHRIARGVTSEYRLEAGNRVKPRRAGIVIHAPEAAELFRRRHFRLLGRGFHLHRQPEKVAALRGRGPRFKGVRSGGVKPDHGGLFPAETPHQCPALFAAERQCRQHDVEFVRRHRDRIVQQIRDREAVERHGELVEVLEQAGNRTGERPFRIGGPGVVDAVAVAHDCHLRRRGSPDRRQFAVNFALFGQYVEHRFFVQGPHADVEPVVHRAGGQSHAEGAVEVPDTFIAG</sequence>